<gene>
    <name evidence="11" type="ORF">A3A34_03215</name>
</gene>
<dbReference type="GO" id="GO:0000166">
    <property type="term" value="F:nucleotide binding"/>
    <property type="evidence" value="ECO:0007669"/>
    <property type="project" value="UniProtKB-KW"/>
</dbReference>
<dbReference type="Gene3D" id="3.30.460.10">
    <property type="entry name" value="Beta Polymerase, domain 2"/>
    <property type="match status" value="1"/>
</dbReference>
<dbReference type="SMART" id="SM00471">
    <property type="entry name" value="HDc"/>
    <property type="match status" value="1"/>
</dbReference>
<proteinExistence type="inferred from homology"/>
<dbReference type="InterPro" id="IPR002646">
    <property type="entry name" value="PolA_pol_head_dom"/>
</dbReference>
<keyword evidence="3" id="KW-0819">tRNA processing</keyword>
<dbReference type="Pfam" id="PF01743">
    <property type="entry name" value="PolyA_pol"/>
    <property type="match status" value="1"/>
</dbReference>
<dbReference type="PANTHER" id="PTHR46173:SF1">
    <property type="entry name" value="CCA TRNA NUCLEOTIDYLTRANSFERASE 1, MITOCHONDRIAL"/>
    <property type="match status" value="1"/>
</dbReference>
<dbReference type="CDD" id="cd00077">
    <property type="entry name" value="HDc"/>
    <property type="match status" value="1"/>
</dbReference>
<evidence type="ECO:0000256" key="3">
    <source>
        <dbReference type="ARBA" id="ARBA00022694"/>
    </source>
</evidence>
<protein>
    <recommendedName>
        <fullName evidence="10">HD/PDEase domain-containing protein</fullName>
    </recommendedName>
</protein>
<dbReference type="GO" id="GO:0016779">
    <property type="term" value="F:nucleotidyltransferase activity"/>
    <property type="evidence" value="ECO:0007669"/>
    <property type="project" value="UniProtKB-KW"/>
</dbReference>
<dbReference type="InterPro" id="IPR003607">
    <property type="entry name" value="HD/PDEase_dom"/>
</dbReference>
<evidence type="ECO:0000313" key="12">
    <source>
        <dbReference type="Proteomes" id="UP000178587"/>
    </source>
</evidence>
<keyword evidence="2 8" id="KW-0808">Transferase</keyword>
<evidence type="ECO:0000256" key="5">
    <source>
        <dbReference type="ARBA" id="ARBA00022723"/>
    </source>
</evidence>
<dbReference type="Gene3D" id="1.10.246.80">
    <property type="match status" value="1"/>
</dbReference>
<dbReference type="InterPro" id="IPR006675">
    <property type="entry name" value="HDIG_dom"/>
</dbReference>
<feature type="compositionally biased region" description="Basic and acidic residues" evidence="9">
    <location>
        <begin position="465"/>
        <end position="480"/>
    </location>
</feature>
<dbReference type="AlphaFoldDB" id="A0A1F6ERH0"/>
<dbReference type="Pfam" id="PF01966">
    <property type="entry name" value="HD"/>
    <property type="match status" value="1"/>
</dbReference>
<reference evidence="11 12" key="1">
    <citation type="journal article" date="2016" name="Nat. Commun.">
        <title>Thousands of microbial genomes shed light on interconnected biogeochemical processes in an aquifer system.</title>
        <authorList>
            <person name="Anantharaman K."/>
            <person name="Brown C.T."/>
            <person name="Hug L.A."/>
            <person name="Sharon I."/>
            <person name="Castelle C.J."/>
            <person name="Probst A.J."/>
            <person name="Thomas B.C."/>
            <person name="Singh A."/>
            <person name="Wilkins M.J."/>
            <person name="Karaoz U."/>
            <person name="Brodie E.L."/>
            <person name="Williams K.H."/>
            <person name="Hubbard S.S."/>
            <person name="Banfield J.F."/>
        </authorList>
    </citation>
    <scope>NUCLEOTIDE SEQUENCE [LARGE SCALE GENOMIC DNA]</scope>
</reference>
<dbReference type="GO" id="GO:0000049">
    <property type="term" value="F:tRNA binding"/>
    <property type="evidence" value="ECO:0007669"/>
    <property type="project" value="TreeGrafter"/>
</dbReference>
<feature type="domain" description="HD/PDEase" evidence="10">
    <location>
        <begin position="249"/>
        <end position="384"/>
    </location>
</feature>
<keyword evidence="7" id="KW-0460">Magnesium</keyword>
<dbReference type="PANTHER" id="PTHR46173">
    <property type="entry name" value="CCA TRNA NUCLEOTIDYLTRANSFERASE 1, MITOCHONDRIAL"/>
    <property type="match status" value="1"/>
</dbReference>
<dbReference type="STRING" id="1798507.A3A34_03215"/>
<dbReference type="Proteomes" id="UP000178587">
    <property type="component" value="Unassembled WGS sequence"/>
</dbReference>
<comment type="caution">
    <text evidence="11">The sequence shown here is derived from an EMBL/GenBank/DDBJ whole genome shotgun (WGS) entry which is preliminary data.</text>
</comment>
<dbReference type="InterPro" id="IPR006674">
    <property type="entry name" value="HD_domain"/>
</dbReference>
<evidence type="ECO:0000256" key="4">
    <source>
        <dbReference type="ARBA" id="ARBA00022695"/>
    </source>
</evidence>
<name>A0A1F6ERH0_9BACT</name>
<evidence type="ECO:0000256" key="9">
    <source>
        <dbReference type="SAM" id="MobiDB-lite"/>
    </source>
</evidence>
<dbReference type="SUPFAM" id="SSF81301">
    <property type="entry name" value="Nucleotidyltransferase"/>
    <property type="match status" value="1"/>
</dbReference>
<dbReference type="EMBL" id="MFLU01000001">
    <property type="protein sequence ID" value="OGG76218.1"/>
    <property type="molecule type" value="Genomic_DNA"/>
</dbReference>
<dbReference type="InterPro" id="IPR032828">
    <property type="entry name" value="PolyA_RNA-bd"/>
</dbReference>
<dbReference type="Pfam" id="PF12627">
    <property type="entry name" value="PolyA_pol_RNAbd"/>
    <property type="match status" value="1"/>
</dbReference>
<evidence type="ECO:0000256" key="1">
    <source>
        <dbReference type="ARBA" id="ARBA00001946"/>
    </source>
</evidence>
<keyword evidence="6" id="KW-0547">Nucleotide-binding</keyword>
<dbReference type="InterPro" id="IPR050264">
    <property type="entry name" value="Bact_CCA-adding_enz_type3_sf"/>
</dbReference>
<dbReference type="GO" id="GO:0046872">
    <property type="term" value="F:metal ion binding"/>
    <property type="evidence" value="ECO:0007669"/>
    <property type="project" value="UniProtKB-KW"/>
</dbReference>
<dbReference type="SUPFAM" id="SSF81891">
    <property type="entry name" value="Poly A polymerase C-terminal region-like"/>
    <property type="match status" value="1"/>
</dbReference>
<dbReference type="CDD" id="cd05398">
    <property type="entry name" value="NT_ClassII-CCAase"/>
    <property type="match status" value="1"/>
</dbReference>
<keyword evidence="4" id="KW-0548">Nucleotidyltransferase</keyword>
<dbReference type="GO" id="GO:0008033">
    <property type="term" value="P:tRNA processing"/>
    <property type="evidence" value="ECO:0007669"/>
    <property type="project" value="UniProtKB-KW"/>
</dbReference>
<feature type="compositionally biased region" description="Basic residues" evidence="9">
    <location>
        <begin position="481"/>
        <end position="490"/>
    </location>
</feature>
<dbReference type="Gene3D" id="1.10.3090.10">
    <property type="entry name" value="cca-adding enzyme, domain 2"/>
    <property type="match status" value="1"/>
</dbReference>
<keyword evidence="8" id="KW-0694">RNA-binding</keyword>
<keyword evidence="5" id="KW-0479">Metal-binding</keyword>
<evidence type="ECO:0000256" key="2">
    <source>
        <dbReference type="ARBA" id="ARBA00022679"/>
    </source>
</evidence>
<accession>A0A1F6ERH0</accession>
<comment type="cofactor">
    <cofactor evidence="1">
        <name>Mg(2+)</name>
        <dbReference type="ChEBI" id="CHEBI:18420"/>
    </cofactor>
</comment>
<dbReference type="InterPro" id="IPR043519">
    <property type="entry name" value="NT_sf"/>
</dbReference>
<evidence type="ECO:0000259" key="10">
    <source>
        <dbReference type="SMART" id="SM00471"/>
    </source>
</evidence>
<evidence type="ECO:0000256" key="6">
    <source>
        <dbReference type="ARBA" id="ARBA00022741"/>
    </source>
</evidence>
<evidence type="ECO:0000256" key="8">
    <source>
        <dbReference type="RuleBase" id="RU003953"/>
    </source>
</evidence>
<dbReference type="NCBIfam" id="TIGR00277">
    <property type="entry name" value="HDIG"/>
    <property type="match status" value="1"/>
</dbReference>
<evidence type="ECO:0000256" key="7">
    <source>
        <dbReference type="ARBA" id="ARBA00022842"/>
    </source>
</evidence>
<sequence>MTEKELSVPKEVTALANTLRAKGFEAYLVGGCVRDLLLDREPKDWDITTNARPEEIQALFKETFYENDFGTVGVVTESEDTRLKVIEITPYREEGKYTNARHPDEVHWAKTLDEDLKRRDFTINAIAYEPHEKKLVDARGGQDDIRRKIITTVGEPGERFQEDALRMLRAIRLSAELDFVIESKTAEAIAKNAEELKKISRERVRDELTRTLMSDRPMQALGVAQKLGILPHIIPELEEGVGIKQNKTHDFEVFEHLLRCLQHSADKKWPFEVRLAALLHDVGKPATRRWSDEKKDWTFHGHDVVGARMTKRILQDLHFPKETIEKVVALVRWHMFFSDPDLVTLSAVRRTIRNVGKENIELLLNVRMCDRIGTGRPKEQPFRLRKYMSMIDEAMRDPTTVAMLKIDGSRIMEVTSEAAGPRIGWILHALLEEVLDEPKKNTEEYIENKVQELAKLSDAELKKLGEAGKERREKEDEAAVKKIRSERHVH</sequence>
<feature type="region of interest" description="Disordered" evidence="9">
    <location>
        <begin position="465"/>
        <end position="490"/>
    </location>
</feature>
<organism evidence="11 12">
    <name type="scientific">Candidatus Kaiserbacteria bacterium RIFCSPLOWO2_01_FULL_50_24</name>
    <dbReference type="NCBI Taxonomy" id="1798507"/>
    <lineage>
        <taxon>Bacteria</taxon>
        <taxon>Candidatus Kaiseribacteriota</taxon>
    </lineage>
</organism>
<comment type="similarity">
    <text evidence="8">Belongs to the tRNA nucleotidyltransferase/poly(A) polymerase family.</text>
</comment>
<evidence type="ECO:0000313" key="11">
    <source>
        <dbReference type="EMBL" id="OGG76218.1"/>
    </source>
</evidence>